<reference evidence="1 2" key="1">
    <citation type="journal article" date="2021" name="Nat. Commun.">
        <title>Genetic determinants of endophytism in the Arabidopsis root mycobiome.</title>
        <authorList>
            <person name="Mesny F."/>
            <person name="Miyauchi S."/>
            <person name="Thiergart T."/>
            <person name="Pickel B."/>
            <person name="Atanasova L."/>
            <person name="Karlsson M."/>
            <person name="Huettel B."/>
            <person name="Barry K.W."/>
            <person name="Haridas S."/>
            <person name="Chen C."/>
            <person name="Bauer D."/>
            <person name="Andreopoulos W."/>
            <person name="Pangilinan J."/>
            <person name="LaButti K."/>
            <person name="Riley R."/>
            <person name="Lipzen A."/>
            <person name="Clum A."/>
            <person name="Drula E."/>
            <person name="Henrissat B."/>
            <person name="Kohler A."/>
            <person name="Grigoriev I.V."/>
            <person name="Martin F.M."/>
            <person name="Hacquard S."/>
        </authorList>
    </citation>
    <scope>NUCLEOTIDE SEQUENCE [LARGE SCALE GENOMIC DNA]</scope>
    <source>
        <strain evidence="1 2">MPI-SDFR-AT-0079</strain>
    </source>
</reference>
<protein>
    <submittedName>
        <fullName evidence="1">Uncharacterized protein</fullName>
    </submittedName>
</protein>
<keyword evidence="2" id="KW-1185">Reference proteome</keyword>
<evidence type="ECO:0000313" key="2">
    <source>
        <dbReference type="Proteomes" id="UP000724584"/>
    </source>
</evidence>
<comment type="caution">
    <text evidence="1">The sequence shown here is derived from an EMBL/GenBank/DDBJ whole genome shotgun (WGS) entry which is preliminary data.</text>
</comment>
<sequence>MTSFVYSPAMASVFVPKFTTHSGSQAPPLPSVIIPTSTITYIGGTPAPPPPPPIFFGAAVQPAHTHTHSHTHTHTTALPCYGAAVAFFPPPPPPPLMQMDVPQRYAP</sequence>
<dbReference type="Proteomes" id="UP000724584">
    <property type="component" value="Unassembled WGS sequence"/>
</dbReference>
<gene>
    <name evidence="1" type="ORF">F5144DRAFT_548138</name>
</gene>
<name>A0ACB7P9J6_9PEZI</name>
<proteinExistence type="predicted"/>
<accession>A0ACB7P9J6</accession>
<dbReference type="EMBL" id="JAGIZQ010000004">
    <property type="protein sequence ID" value="KAH6632133.1"/>
    <property type="molecule type" value="Genomic_DNA"/>
</dbReference>
<organism evidence="1 2">
    <name type="scientific">Chaetomium tenue</name>
    <dbReference type="NCBI Taxonomy" id="1854479"/>
    <lineage>
        <taxon>Eukaryota</taxon>
        <taxon>Fungi</taxon>
        <taxon>Dikarya</taxon>
        <taxon>Ascomycota</taxon>
        <taxon>Pezizomycotina</taxon>
        <taxon>Sordariomycetes</taxon>
        <taxon>Sordariomycetidae</taxon>
        <taxon>Sordariales</taxon>
        <taxon>Chaetomiaceae</taxon>
        <taxon>Chaetomium</taxon>
    </lineage>
</organism>
<evidence type="ECO:0000313" key="1">
    <source>
        <dbReference type="EMBL" id="KAH6632133.1"/>
    </source>
</evidence>